<accession>A0AC34FKC4</accession>
<evidence type="ECO:0000313" key="2">
    <source>
        <dbReference type="WBParaSite" id="ES5_v2.g17593.t1"/>
    </source>
</evidence>
<name>A0AC34FKC4_9BILA</name>
<protein>
    <submittedName>
        <fullName evidence="2">J domain-containing protein</fullName>
    </submittedName>
</protein>
<proteinExistence type="predicted"/>
<dbReference type="Proteomes" id="UP000887579">
    <property type="component" value="Unplaced"/>
</dbReference>
<sequence>MLVVIADTAKEVEKHLELGKQFLAKGQFPEALQQYHAAIELDPTNYQTYYRRATVLLASGKVKAALPDLDKVVELKPDFIAALTQRGNLLIKQGKFNEAAADFKRVLKTDANNSEVKEKLSHIDQLREWTEQANDFYENNDFQNSEALLDKVLELCLWDPDLHRLRAKCRQARGDIQNAISDIRAISKLVPDSTEAYLEISKMYYGIGDIQNSLGQALTQRGNLLIKQGKFNEAAADFKRVLKTDANNSEVKEKLSHIDQLREWTEQANDFYENNDFQNSEALLDKVLELCLWDPDLHRLRAKCRQARGDIQNAISDIRAISKLVPDSTEAYLEISKMYYGIGDIQNSLGQVRECLKLNPDHKECFPFYKKAKKLQKMRDSLEEFVSKEKWTECLEKGQQILKFEKDVDNVQLDVFRHTCKCNLHAGHVAEAINECTEVLKYGDENDLDVLCDRAEAYIVSEDFDKAIDDFQKALTAHDGNRRAKEGLQRAQKLLKQSKKRDYYKILGVRRNANKQQINKAYQDDEKKKAQEKFIDIAAAKDVLTDPEKRQQFDQGIDPLDPEAQQHGIDPLDPEAQQHGGHGHGGFNPFEHGGFPFGGGGGGGDGAYSFKFNF</sequence>
<organism evidence="1 2">
    <name type="scientific">Panagrolaimus sp. ES5</name>
    <dbReference type="NCBI Taxonomy" id="591445"/>
    <lineage>
        <taxon>Eukaryota</taxon>
        <taxon>Metazoa</taxon>
        <taxon>Ecdysozoa</taxon>
        <taxon>Nematoda</taxon>
        <taxon>Chromadorea</taxon>
        <taxon>Rhabditida</taxon>
        <taxon>Tylenchina</taxon>
        <taxon>Panagrolaimomorpha</taxon>
        <taxon>Panagrolaimoidea</taxon>
        <taxon>Panagrolaimidae</taxon>
        <taxon>Panagrolaimus</taxon>
    </lineage>
</organism>
<dbReference type="WBParaSite" id="ES5_v2.g17593.t1">
    <property type="protein sequence ID" value="ES5_v2.g17593.t1"/>
    <property type="gene ID" value="ES5_v2.g17593"/>
</dbReference>
<reference evidence="2" key="1">
    <citation type="submission" date="2022-11" db="UniProtKB">
        <authorList>
            <consortium name="WormBaseParasite"/>
        </authorList>
    </citation>
    <scope>IDENTIFICATION</scope>
</reference>
<evidence type="ECO:0000313" key="1">
    <source>
        <dbReference type="Proteomes" id="UP000887579"/>
    </source>
</evidence>